<organism evidence="11 12">
    <name type="scientific">Paenibacillus flagellatus</name>
    <dbReference type="NCBI Taxonomy" id="2211139"/>
    <lineage>
        <taxon>Bacteria</taxon>
        <taxon>Bacillati</taxon>
        <taxon>Bacillota</taxon>
        <taxon>Bacilli</taxon>
        <taxon>Bacillales</taxon>
        <taxon>Paenibacillaceae</taxon>
        <taxon>Paenibacillus</taxon>
    </lineage>
</organism>
<comment type="catalytic activity">
    <reaction evidence="1 9">
        <text>1-(2-carboxyphenylamino)-1-deoxy-D-ribulose 5-phosphate + H(+) = (1S,2R)-1-C-(indol-3-yl)glycerol 3-phosphate + CO2 + H2O</text>
        <dbReference type="Rhea" id="RHEA:23476"/>
        <dbReference type="ChEBI" id="CHEBI:15377"/>
        <dbReference type="ChEBI" id="CHEBI:15378"/>
        <dbReference type="ChEBI" id="CHEBI:16526"/>
        <dbReference type="ChEBI" id="CHEBI:58613"/>
        <dbReference type="ChEBI" id="CHEBI:58866"/>
        <dbReference type="EC" id="4.1.1.48"/>
    </reaction>
</comment>
<evidence type="ECO:0000256" key="2">
    <source>
        <dbReference type="ARBA" id="ARBA00004696"/>
    </source>
</evidence>
<dbReference type="HAMAP" id="MF_00134_B">
    <property type="entry name" value="IGPS_B"/>
    <property type="match status" value="1"/>
</dbReference>
<sequence length="267" mass="29025">MFLDKIVATKRTEVERLKAALPLAEAEKRIAGLPPCLGFERAIAQERKRSMGLIAEVKKASPSKGLIRADFDPVAIARSYEAAGTDCISVLTDVDYFQGANDYLSAVRQAVNVPILRKDFTIDARQIVEARLIGADAILLIAAILTTSEMRDHIATARDLGLDVLVEVHDRDELERALTLGTTLIGINNRNLHTFVTDLKTTEELIRHIPAGITVVSESGISTADEIGYLESIGARAVLVGETFMRKPVIENAVNELMGPLPARGAK</sequence>
<comment type="similarity">
    <text evidence="3 9">Belongs to the TrpC family.</text>
</comment>
<dbReference type="InterPro" id="IPR045186">
    <property type="entry name" value="Indole-3-glycerol_P_synth"/>
</dbReference>
<evidence type="ECO:0000256" key="4">
    <source>
        <dbReference type="ARBA" id="ARBA00022605"/>
    </source>
</evidence>
<dbReference type="GO" id="GO:0004425">
    <property type="term" value="F:indole-3-glycerol-phosphate synthase activity"/>
    <property type="evidence" value="ECO:0007669"/>
    <property type="project" value="UniProtKB-UniRule"/>
</dbReference>
<evidence type="ECO:0000313" key="11">
    <source>
        <dbReference type="EMBL" id="PYI54914.1"/>
    </source>
</evidence>
<dbReference type="AlphaFoldDB" id="A0A2V5KA30"/>
<dbReference type="PANTHER" id="PTHR22854">
    <property type="entry name" value="TRYPTOPHAN BIOSYNTHESIS PROTEIN"/>
    <property type="match status" value="1"/>
</dbReference>
<keyword evidence="4 9" id="KW-0028">Amino-acid biosynthesis</keyword>
<dbReference type="FunFam" id="3.20.20.70:FF:000024">
    <property type="entry name" value="Indole-3-glycerol phosphate synthase"/>
    <property type="match status" value="1"/>
</dbReference>
<dbReference type="InterPro" id="IPR013798">
    <property type="entry name" value="Indole-3-glycerol_P_synth_dom"/>
</dbReference>
<evidence type="ECO:0000313" key="12">
    <source>
        <dbReference type="Proteomes" id="UP000247476"/>
    </source>
</evidence>
<dbReference type="Pfam" id="PF00218">
    <property type="entry name" value="IGPS"/>
    <property type="match status" value="1"/>
</dbReference>
<evidence type="ECO:0000256" key="1">
    <source>
        <dbReference type="ARBA" id="ARBA00001633"/>
    </source>
</evidence>
<dbReference type="PROSITE" id="PS00614">
    <property type="entry name" value="IGPS"/>
    <property type="match status" value="1"/>
</dbReference>
<dbReference type="InterPro" id="IPR011060">
    <property type="entry name" value="RibuloseP-bd_barrel"/>
</dbReference>
<comment type="caution">
    <text evidence="11">The sequence shown here is derived from an EMBL/GenBank/DDBJ whole genome shotgun (WGS) entry which is preliminary data.</text>
</comment>
<dbReference type="RefSeq" id="WP_110839908.1">
    <property type="nucleotide sequence ID" value="NZ_QJVJ01000004.1"/>
</dbReference>
<dbReference type="GO" id="GO:0000162">
    <property type="term" value="P:L-tryptophan biosynthetic process"/>
    <property type="evidence" value="ECO:0007669"/>
    <property type="project" value="UniProtKB-UniRule"/>
</dbReference>
<comment type="pathway">
    <text evidence="2 9">Amino-acid biosynthesis; L-tryptophan biosynthesis; L-tryptophan from chorismate: step 4/5.</text>
</comment>
<dbReference type="UniPathway" id="UPA00035">
    <property type="reaction ID" value="UER00043"/>
</dbReference>
<dbReference type="NCBIfam" id="NF001373">
    <property type="entry name" value="PRK00278.1-6"/>
    <property type="match status" value="1"/>
</dbReference>
<evidence type="ECO:0000256" key="8">
    <source>
        <dbReference type="ARBA" id="ARBA00023239"/>
    </source>
</evidence>
<dbReference type="Proteomes" id="UP000247476">
    <property type="component" value="Unassembled WGS sequence"/>
</dbReference>
<proteinExistence type="inferred from homology"/>
<reference evidence="11 12" key="1">
    <citation type="submission" date="2018-05" db="EMBL/GenBank/DDBJ databases">
        <title>Paenibacillus flagellatus sp. nov., isolated from selenium mineral soil.</title>
        <authorList>
            <person name="Dai X."/>
        </authorList>
    </citation>
    <scope>NUCLEOTIDE SEQUENCE [LARGE SCALE GENOMIC DNA]</scope>
    <source>
        <strain evidence="11 12">DXL2</strain>
    </source>
</reference>
<dbReference type="PANTHER" id="PTHR22854:SF2">
    <property type="entry name" value="INDOLE-3-GLYCEROL-PHOSPHATE SYNTHASE"/>
    <property type="match status" value="1"/>
</dbReference>
<dbReference type="EMBL" id="QJVJ01000004">
    <property type="protein sequence ID" value="PYI54914.1"/>
    <property type="molecule type" value="Genomic_DNA"/>
</dbReference>
<evidence type="ECO:0000256" key="3">
    <source>
        <dbReference type="ARBA" id="ARBA00008737"/>
    </source>
</evidence>
<dbReference type="Gene3D" id="3.20.20.70">
    <property type="entry name" value="Aldolase class I"/>
    <property type="match status" value="1"/>
</dbReference>
<dbReference type="GO" id="GO:0004640">
    <property type="term" value="F:phosphoribosylanthranilate isomerase activity"/>
    <property type="evidence" value="ECO:0007669"/>
    <property type="project" value="TreeGrafter"/>
</dbReference>
<feature type="domain" description="Indole-3-glycerol phosphate synthase" evidence="10">
    <location>
        <begin position="3"/>
        <end position="257"/>
    </location>
</feature>
<gene>
    <name evidence="9" type="primary">trpC</name>
    <name evidence="11" type="ORF">DLM86_10210</name>
</gene>
<name>A0A2V5KA30_9BACL</name>
<dbReference type="NCBIfam" id="NF001377">
    <property type="entry name" value="PRK00278.2-4"/>
    <property type="match status" value="1"/>
</dbReference>
<dbReference type="SUPFAM" id="SSF51366">
    <property type="entry name" value="Ribulose-phoshate binding barrel"/>
    <property type="match status" value="1"/>
</dbReference>
<dbReference type="InterPro" id="IPR013785">
    <property type="entry name" value="Aldolase_TIM"/>
</dbReference>
<dbReference type="CDD" id="cd00331">
    <property type="entry name" value="IGPS"/>
    <property type="match status" value="1"/>
</dbReference>
<accession>A0A2V5KA30</accession>
<dbReference type="InterPro" id="IPR001468">
    <property type="entry name" value="Indole-3-GlycerolPSynthase_CS"/>
</dbReference>
<dbReference type="EC" id="4.1.1.48" evidence="9"/>
<evidence type="ECO:0000256" key="9">
    <source>
        <dbReference type="HAMAP-Rule" id="MF_00134"/>
    </source>
</evidence>
<keyword evidence="5 9" id="KW-0210">Decarboxylase</keyword>
<keyword evidence="8 9" id="KW-0456">Lyase</keyword>
<evidence type="ECO:0000256" key="7">
    <source>
        <dbReference type="ARBA" id="ARBA00023141"/>
    </source>
</evidence>
<dbReference type="OrthoDB" id="9804217at2"/>
<protein>
    <recommendedName>
        <fullName evidence="9">Indole-3-glycerol phosphate synthase</fullName>
        <shortName evidence="9">IGPS</shortName>
        <ecNumber evidence="9">4.1.1.48</ecNumber>
    </recommendedName>
</protein>
<keyword evidence="7 9" id="KW-0057">Aromatic amino acid biosynthesis</keyword>
<keyword evidence="6 9" id="KW-0822">Tryptophan biosynthesis</keyword>
<evidence type="ECO:0000259" key="10">
    <source>
        <dbReference type="Pfam" id="PF00218"/>
    </source>
</evidence>
<keyword evidence="12" id="KW-1185">Reference proteome</keyword>
<evidence type="ECO:0000256" key="6">
    <source>
        <dbReference type="ARBA" id="ARBA00022822"/>
    </source>
</evidence>
<evidence type="ECO:0000256" key="5">
    <source>
        <dbReference type="ARBA" id="ARBA00022793"/>
    </source>
</evidence>